<keyword evidence="1" id="KW-0812">Transmembrane</keyword>
<protein>
    <recommendedName>
        <fullName evidence="4">SGNH hydrolase-type esterase domain-containing protein</fullName>
    </recommendedName>
</protein>
<dbReference type="Gene3D" id="3.40.50.1110">
    <property type="entry name" value="SGNH hydrolase"/>
    <property type="match status" value="1"/>
</dbReference>
<feature type="transmembrane region" description="Helical" evidence="1">
    <location>
        <begin position="34"/>
        <end position="53"/>
    </location>
</feature>
<dbReference type="EMBL" id="NXGX01000001">
    <property type="protein sequence ID" value="PKR60052.1"/>
    <property type="molecule type" value="Genomic_DNA"/>
</dbReference>
<dbReference type="SUPFAM" id="SSF52266">
    <property type="entry name" value="SGNH hydrolase"/>
    <property type="match status" value="1"/>
</dbReference>
<evidence type="ECO:0008006" key="4">
    <source>
        <dbReference type="Google" id="ProtNLM"/>
    </source>
</evidence>
<dbReference type="RefSeq" id="WP_101299228.1">
    <property type="nucleotide sequence ID" value="NZ_NXGX01000001.1"/>
</dbReference>
<keyword evidence="1" id="KW-0472">Membrane</keyword>
<evidence type="ECO:0000256" key="1">
    <source>
        <dbReference type="SAM" id="Phobius"/>
    </source>
</evidence>
<evidence type="ECO:0000313" key="3">
    <source>
        <dbReference type="Proteomes" id="UP000233332"/>
    </source>
</evidence>
<dbReference type="GO" id="GO:0016788">
    <property type="term" value="F:hydrolase activity, acting on ester bonds"/>
    <property type="evidence" value="ECO:0007669"/>
    <property type="project" value="UniProtKB-ARBA"/>
</dbReference>
<keyword evidence="1" id="KW-1133">Transmembrane helix</keyword>
<gene>
    <name evidence="2" type="ORF">COO92_01380</name>
</gene>
<dbReference type="Proteomes" id="UP000233332">
    <property type="component" value="Unassembled WGS sequence"/>
</dbReference>
<reference evidence="2 3" key="1">
    <citation type="submission" date="2017-09" db="EMBL/GenBank/DDBJ databases">
        <title>Biodiversity and function of Thalassospira species in the particle-attached aromatic-hydrocarbon-degrading consortia from the surface seawater of the China South Sea.</title>
        <authorList>
            <person name="Dong C."/>
            <person name="Lai Q."/>
            <person name="Shao Z."/>
        </authorList>
    </citation>
    <scope>NUCLEOTIDE SEQUENCE [LARGE SCALE GENOMIC DNA]</scope>
    <source>
        <strain evidence="2 3">139Z-12</strain>
    </source>
</reference>
<proteinExistence type="predicted"/>
<feature type="transmembrane region" description="Helical" evidence="1">
    <location>
        <begin position="60"/>
        <end position="80"/>
    </location>
</feature>
<evidence type="ECO:0000313" key="2">
    <source>
        <dbReference type="EMBL" id="PKR60052.1"/>
    </source>
</evidence>
<dbReference type="AlphaFoldDB" id="A0A2N3LB84"/>
<keyword evidence="3" id="KW-1185">Reference proteome</keyword>
<name>A0A2N3LB84_9PROT</name>
<accession>A0A2N3LB84</accession>
<sequence length="458" mass="50638">MYFIINLSGLLLSLAAVVFLCVSSETYLVSPKYISIYLGFPIILLAISALGCLIKRLRDYSAITLVTMGIFLIGFELFLYSQTDPYNKIQARSANISSHAAQAGRQFDERTTSQVIDDLRKDGLDAWPTFSPTTFLLNGLPDGISIDGTPTLPLTNVANSKSVYCNESGKWLVFQSDNFGFNNTSYYPTEDEPLDVALLGDSFAQGACVQPESSAQAQLNNKSIPTQSFGVGGTGPLIQLALLKEYVAAKTPKHVFWFFYEGNDMHTNMIIEEQNSKLLAYLKPGFSNKLASKQSQIDQALRVFIAEQFDQLKESELDMKTPSFSAKDTLKLIRLRTALGLVSCPKTNQNFSLLNDIFVEADREVSSWGGQLHVVYLPAWDTSCDLFDPSAPAEDSWMHNIVTDLAQAAGINIIDVKTRQFELGGPEAFYWYPGSHFNDAGYSLVAEMIANVTQSDNK</sequence>
<comment type="caution">
    <text evidence="2">The sequence shown here is derived from an EMBL/GenBank/DDBJ whole genome shotgun (WGS) entry which is preliminary data.</text>
</comment>
<dbReference type="InterPro" id="IPR036514">
    <property type="entry name" value="SGNH_hydro_sf"/>
</dbReference>
<organism evidence="2 3">
    <name type="scientific">Thalassospira lohafexi</name>
    <dbReference type="NCBI Taxonomy" id="744227"/>
    <lineage>
        <taxon>Bacteria</taxon>
        <taxon>Pseudomonadati</taxon>
        <taxon>Pseudomonadota</taxon>
        <taxon>Alphaproteobacteria</taxon>
        <taxon>Rhodospirillales</taxon>
        <taxon>Thalassospiraceae</taxon>
        <taxon>Thalassospira</taxon>
    </lineage>
</organism>